<dbReference type="EMBL" id="VLJT01000011">
    <property type="protein sequence ID" value="TWH23138.1"/>
    <property type="molecule type" value="Genomic_DNA"/>
</dbReference>
<dbReference type="Proteomes" id="UP000317573">
    <property type="component" value="Unassembled WGS sequence"/>
</dbReference>
<reference evidence="1 2" key="1">
    <citation type="submission" date="2019-07" db="EMBL/GenBank/DDBJ databases">
        <title>Genome sequencing of lignin-degrading bacterial isolates.</title>
        <authorList>
            <person name="Gladden J."/>
        </authorList>
    </citation>
    <scope>NUCLEOTIDE SEQUENCE [LARGE SCALE GENOMIC DNA]</scope>
    <source>
        <strain evidence="1 2">J45</strain>
    </source>
</reference>
<evidence type="ECO:0008006" key="3">
    <source>
        <dbReference type="Google" id="ProtNLM"/>
    </source>
</evidence>
<evidence type="ECO:0000313" key="1">
    <source>
        <dbReference type="EMBL" id="TWH23138.1"/>
    </source>
</evidence>
<evidence type="ECO:0000313" key="2">
    <source>
        <dbReference type="Proteomes" id="UP000317573"/>
    </source>
</evidence>
<gene>
    <name evidence="1" type="ORF">L618_001400001120</name>
</gene>
<proteinExistence type="predicted"/>
<dbReference type="AlphaFoldDB" id="A0A562EN35"/>
<protein>
    <recommendedName>
        <fullName evidence="3">DUF1579 domain-containing protein</fullName>
    </recommendedName>
</protein>
<accession>A0A562EN35</accession>
<organism evidence="1 2">
    <name type="scientific">Rhodococcus rhodochrous J45</name>
    <dbReference type="NCBI Taxonomy" id="935266"/>
    <lineage>
        <taxon>Bacteria</taxon>
        <taxon>Bacillati</taxon>
        <taxon>Actinomycetota</taxon>
        <taxon>Actinomycetes</taxon>
        <taxon>Mycobacteriales</taxon>
        <taxon>Nocardiaceae</taxon>
        <taxon>Rhodococcus</taxon>
    </lineage>
</organism>
<name>A0A562EN35_RHORH</name>
<sequence length="176" mass="20001">MPARRGHTGRMNALDATLLTGVAHPKLEAFSRFDGSWDLQWSRPGDEEAPASLWGEVHFGTVLGGRAIQDVWIVPAGDQQSTEDERYSFHGTTIRFFDDGIGAWRSTWIEPIHGRVRTFVGRPSGDEMHLISTDGDPFLRWRFTEVGADHFVWLGEYSVDEGRTWILEEKMVATRR</sequence>
<comment type="caution">
    <text evidence="1">The sequence shown here is derived from an EMBL/GenBank/DDBJ whole genome shotgun (WGS) entry which is preliminary data.</text>
</comment>